<keyword evidence="10" id="KW-1185">Reference proteome</keyword>
<evidence type="ECO:0000256" key="8">
    <source>
        <dbReference type="SAM" id="Phobius"/>
    </source>
</evidence>
<feature type="transmembrane region" description="Helical" evidence="8">
    <location>
        <begin position="12"/>
        <end position="36"/>
    </location>
</feature>
<dbReference type="STRING" id="908337.HMPREF9257_1324"/>
<dbReference type="Proteomes" id="UP000005990">
    <property type="component" value="Unassembled WGS sequence"/>
</dbReference>
<dbReference type="InterPro" id="IPR007227">
    <property type="entry name" value="Cell_shape_determining_MreD"/>
</dbReference>
<evidence type="ECO:0000313" key="10">
    <source>
        <dbReference type="Proteomes" id="UP000005990"/>
    </source>
</evidence>
<dbReference type="GO" id="GO:0008360">
    <property type="term" value="P:regulation of cell shape"/>
    <property type="evidence" value="ECO:0007669"/>
    <property type="project" value="UniProtKB-KW"/>
</dbReference>
<dbReference type="NCBIfam" id="TIGR03426">
    <property type="entry name" value="shape_MreD"/>
    <property type="match status" value="1"/>
</dbReference>
<name>E4KP39_9LACT</name>
<keyword evidence="5" id="KW-0133">Cell shape</keyword>
<protein>
    <submittedName>
        <fullName evidence="9">Rod shape-determining protein MreD</fullName>
    </submittedName>
</protein>
<dbReference type="OrthoDB" id="2148512at2"/>
<feature type="transmembrane region" description="Helical" evidence="8">
    <location>
        <begin position="142"/>
        <end position="163"/>
    </location>
</feature>
<dbReference type="GO" id="GO:0005886">
    <property type="term" value="C:plasma membrane"/>
    <property type="evidence" value="ECO:0007669"/>
    <property type="project" value="UniProtKB-SubCell"/>
</dbReference>
<organism evidence="9 10">
    <name type="scientific">Eremococcus coleocola ACS-139-V-Col8</name>
    <dbReference type="NCBI Taxonomy" id="908337"/>
    <lineage>
        <taxon>Bacteria</taxon>
        <taxon>Bacillati</taxon>
        <taxon>Bacillota</taxon>
        <taxon>Bacilli</taxon>
        <taxon>Lactobacillales</taxon>
        <taxon>Aerococcaceae</taxon>
        <taxon>Eremococcus</taxon>
    </lineage>
</organism>
<gene>
    <name evidence="9" type="primary">mreD</name>
    <name evidence="9" type="ORF">HMPREF9257_1324</name>
</gene>
<evidence type="ECO:0000256" key="2">
    <source>
        <dbReference type="ARBA" id="ARBA00007776"/>
    </source>
</evidence>
<evidence type="ECO:0000256" key="6">
    <source>
        <dbReference type="ARBA" id="ARBA00022989"/>
    </source>
</evidence>
<evidence type="ECO:0000313" key="9">
    <source>
        <dbReference type="EMBL" id="EFR31097.1"/>
    </source>
</evidence>
<evidence type="ECO:0000256" key="4">
    <source>
        <dbReference type="ARBA" id="ARBA00022692"/>
    </source>
</evidence>
<proteinExistence type="inferred from homology"/>
<dbReference type="EMBL" id="AENN01000015">
    <property type="protein sequence ID" value="EFR31097.1"/>
    <property type="molecule type" value="Genomic_DNA"/>
</dbReference>
<keyword evidence="3" id="KW-1003">Cell membrane</keyword>
<feature type="transmembrane region" description="Helical" evidence="8">
    <location>
        <begin position="80"/>
        <end position="97"/>
    </location>
</feature>
<keyword evidence="7 8" id="KW-0472">Membrane</keyword>
<evidence type="ECO:0000256" key="7">
    <source>
        <dbReference type="ARBA" id="ARBA00023136"/>
    </source>
</evidence>
<dbReference type="AlphaFoldDB" id="E4KP39"/>
<feature type="transmembrane region" description="Helical" evidence="8">
    <location>
        <begin position="109"/>
        <end position="130"/>
    </location>
</feature>
<dbReference type="Pfam" id="PF04093">
    <property type="entry name" value="MreD"/>
    <property type="match status" value="1"/>
</dbReference>
<keyword evidence="6 8" id="KW-1133">Transmembrane helix</keyword>
<sequence>MTVNRWRRLNWMIPIILIITSLIDNALPAIFPTAFITPNQIIISHLTLYFIILFAFYFRDSYILPYAFVFGLFYDSYNTNLLGLNATLYLVIAYIIIKVKRYLPKNGLIHAMLFIVFLTLQDFLVYLFYLELGITSHSIIDFIIMRLAPTLVFNLVVMILLFFPIKGILRWLGYEEYIVF</sequence>
<evidence type="ECO:0000256" key="5">
    <source>
        <dbReference type="ARBA" id="ARBA00022960"/>
    </source>
</evidence>
<comment type="subcellular location">
    <subcellularLocation>
        <location evidence="1">Cell membrane</location>
        <topology evidence="1">Multi-pass membrane protein</topology>
    </subcellularLocation>
</comment>
<evidence type="ECO:0000256" key="1">
    <source>
        <dbReference type="ARBA" id="ARBA00004651"/>
    </source>
</evidence>
<keyword evidence="4 8" id="KW-0812">Transmembrane</keyword>
<accession>E4KP39</accession>
<evidence type="ECO:0000256" key="3">
    <source>
        <dbReference type="ARBA" id="ARBA00022475"/>
    </source>
</evidence>
<comment type="similarity">
    <text evidence="2">Belongs to the MreD family.</text>
</comment>
<reference evidence="9 10" key="1">
    <citation type="submission" date="2010-10" db="EMBL/GenBank/DDBJ databases">
        <authorList>
            <person name="Durkin A.S."/>
            <person name="Madupu R."/>
            <person name="Torralba M."/>
            <person name="Gillis M."/>
            <person name="Methe B."/>
            <person name="Sutton G."/>
            <person name="Nelson K.E."/>
        </authorList>
    </citation>
    <scope>NUCLEOTIDE SEQUENCE [LARGE SCALE GENOMIC DNA]</scope>
    <source>
        <strain evidence="9 10">ACS-139-V-Col8</strain>
    </source>
</reference>
<comment type="caution">
    <text evidence="9">The sequence shown here is derived from an EMBL/GenBank/DDBJ whole genome shotgun (WGS) entry which is preliminary data.</text>
</comment>
<dbReference type="eggNOG" id="COG2891">
    <property type="taxonomic scope" value="Bacteria"/>
</dbReference>